<gene>
    <name evidence="7" type="ORF">AU255_06360</name>
</gene>
<dbReference type="GO" id="GO:0020037">
    <property type="term" value="F:heme binding"/>
    <property type="evidence" value="ECO:0007669"/>
    <property type="project" value="InterPro"/>
</dbReference>
<evidence type="ECO:0000256" key="5">
    <source>
        <dbReference type="SAM" id="SignalP"/>
    </source>
</evidence>
<reference evidence="7 8" key="1">
    <citation type="submission" date="2015-12" db="EMBL/GenBank/DDBJ databases">
        <authorList>
            <person name="Shamseldin A."/>
            <person name="Moawad H."/>
            <person name="Abd El-Rahim W.M."/>
            <person name="Sadowsky M.J."/>
        </authorList>
    </citation>
    <scope>NUCLEOTIDE SEQUENCE [LARGE SCALE GENOMIC DNA]</scope>
    <source>
        <strain evidence="7 8">WF1</strain>
    </source>
</reference>
<dbReference type="Proteomes" id="UP000191980">
    <property type="component" value="Unassembled WGS sequence"/>
</dbReference>
<feature type="signal peptide" evidence="5">
    <location>
        <begin position="1"/>
        <end position="20"/>
    </location>
</feature>
<dbReference type="GO" id="GO:0009055">
    <property type="term" value="F:electron transfer activity"/>
    <property type="evidence" value="ECO:0007669"/>
    <property type="project" value="InterPro"/>
</dbReference>
<dbReference type="STRING" id="1420851.AU255_06360"/>
<keyword evidence="1 4" id="KW-0349">Heme</keyword>
<dbReference type="AlphaFoldDB" id="A0A1V8MAW3"/>
<accession>A0A1V8MAW3</accession>
<evidence type="ECO:0000256" key="1">
    <source>
        <dbReference type="ARBA" id="ARBA00022617"/>
    </source>
</evidence>
<keyword evidence="5" id="KW-0732">Signal</keyword>
<evidence type="ECO:0000313" key="8">
    <source>
        <dbReference type="Proteomes" id="UP000191980"/>
    </source>
</evidence>
<dbReference type="EMBL" id="LPUF01000001">
    <property type="protein sequence ID" value="OQK18695.1"/>
    <property type="molecule type" value="Genomic_DNA"/>
</dbReference>
<comment type="caution">
    <text evidence="7">The sequence shown here is derived from an EMBL/GenBank/DDBJ whole genome shotgun (WGS) entry which is preliminary data.</text>
</comment>
<keyword evidence="8" id="KW-1185">Reference proteome</keyword>
<dbReference type="SUPFAM" id="SSF46626">
    <property type="entry name" value="Cytochrome c"/>
    <property type="match status" value="1"/>
</dbReference>
<name>A0A1V8MAW3_9GAMM</name>
<dbReference type="RefSeq" id="WP_080523294.1">
    <property type="nucleotide sequence ID" value="NZ_LPUF01000001.1"/>
</dbReference>
<protein>
    <recommendedName>
        <fullName evidence="6">Cytochrome c domain-containing protein</fullName>
    </recommendedName>
</protein>
<dbReference type="InterPro" id="IPR036909">
    <property type="entry name" value="Cyt_c-like_dom_sf"/>
</dbReference>
<evidence type="ECO:0000259" key="6">
    <source>
        <dbReference type="PROSITE" id="PS51007"/>
    </source>
</evidence>
<feature type="chain" id="PRO_5010748044" description="Cytochrome c domain-containing protein" evidence="5">
    <location>
        <begin position="21"/>
        <end position="111"/>
    </location>
</feature>
<evidence type="ECO:0000313" key="7">
    <source>
        <dbReference type="EMBL" id="OQK18695.1"/>
    </source>
</evidence>
<keyword evidence="3 4" id="KW-0408">Iron</keyword>
<evidence type="ECO:0000256" key="4">
    <source>
        <dbReference type="PROSITE-ProRule" id="PRU00433"/>
    </source>
</evidence>
<sequence length="111" mass="11595">MKKILLAVSTVALLGLGAQASASEEIKIGKKIYDRAFGRGCGACHDIASNPQLVALIKSGDLTKASFTTTLKEGKNGMPKAVDAIMAVGPVKKAGYTEQQAIDAVWSFLAQ</sequence>
<dbReference type="InterPro" id="IPR009056">
    <property type="entry name" value="Cyt_c-like_dom"/>
</dbReference>
<dbReference type="GO" id="GO:0046872">
    <property type="term" value="F:metal ion binding"/>
    <property type="evidence" value="ECO:0007669"/>
    <property type="project" value="UniProtKB-KW"/>
</dbReference>
<feature type="domain" description="Cytochrome c" evidence="6">
    <location>
        <begin position="24"/>
        <end position="111"/>
    </location>
</feature>
<dbReference type="OrthoDB" id="5568282at2"/>
<evidence type="ECO:0000256" key="3">
    <source>
        <dbReference type="ARBA" id="ARBA00023004"/>
    </source>
</evidence>
<keyword evidence="2 4" id="KW-0479">Metal-binding</keyword>
<dbReference type="PROSITE" id="PS51007">
    <property type="entry name" value="CYTC"/>
    <property type="match status" value="1"/>
</dbReference>
<organism evidence="7 8">
    <name type="scientific">Methyloprofundus sedimenti</name>
    <dbReference type="NCBI Taxonomy" id="1420851"/>
    <lineage>
        <taxon>Bacteria</taxon>
        <taxon>Pseudomonadati</taxon>
        <taxon>Pseudomonadota</taxon>
        <taxon>Gammaproteobacteria</taxon>
        <taxon>Methylococcales</taxon>
        <taxon>Methylococcaceae</taxon>
        <taxon>Methyloprofundus</taxon>
    </lineage>
</organism>
<dbReference type="Gene3D" id="1.10.760.10">
    <property type="entry name" value="Cytochrome c-like domain"/>
    <property type="match status" value="1"/>
</dbReference>
<proteinExistence type="predicted"/>
<evidence type="ECO:0000256" key="2">
    <source>
        <dbReference type="ARBA" id="ARBA00022723"/>
    </source>
</evidence>